<organism evidence="1 2">
    <name type="scientific">Methylomagnum ishizawai</name>
    <dbReference type="NCBI Taxonomy" id="1760988"/>
    <lineage>
        <taxon>Bacteria</taxon>
        <taxon>Pseudomonadati</taxon>
        <taxon>Pseudomonadota</taxon>
        <taxon>Gammaproteobacteria</taxon>
        <taxon>Methylococcales</taxon>
        <taxon>Methylococcaceae</taxon>
        <taxon>Methylomagnum</taxon>
    </lineage>
</organism>
<accession>A0A1Y6D050</accession>
<dbReference type="AlphaFoldDB" id="A0A1Y6D050"/>
<protein>
    <submittedName>
        <fullName evidence="1">Uncharacterized protein</fullName>
    </submittedName>
</protein>
<dbReference type="Proteomes" id="UP000192923">
    <property type="component" value="Unassembled WGS sequence"/>
</dbReference>
<dbReference type="RefSeq" id="WP_176225260.1">
    <property type="nucleotide sequence ID" value="NZ_FXAM01000001.1"/>
</dbReference>
<keyword evidence="2" id="KW-1185">Reference proteome</keyword>
<name>A0A1Y6D050_9GAMM</name>
<sequence>MSALTEKSLLFFMALTLGLIITWLIASDPVNSSQEVYSTHSIDRQST</sequence>
<dbReference type="EMBL" id="FXAM01000001">
    <property type="protein sequence ID" value="SMF96017.1"/>
    <property type="molecule type" value="Genomic_DNA"/>
</dbReference>
<gene>
    <name evidence="1" type="ORF">SAMN02949497_3396</name>
</gene>
<reference evidence="1 2" key="1">
    <citation type="submission" date="2016-12" db="EMBL/GenBank/DDBJ databases">
        <authorList>
            <person name="Song W.-J."/>
            <person name="Kurnit D.M."/>
        </authorList>
    </citation>
    <scope>NUCLEOTIDE SEQUENCE [LARGE SCALE GENOMIC DNA]</scope>
    <source>
        <strain evidence="1 2">175</strain>
    </source>
</reference>
<proteinExistence type="predicted"/>
<evidence type="ECO:0000313" key="2">
    <source>
        <dbReference type="Proteomes" id="UP000192923"/>
    </source>
</evidence>
<evidence type="ECO:0000313" key="1">
    <source>
        <dbReference type="EMBL" id="SMF96017.1"/>
    </source>
</evidence>